<comment type="caution">
    <text evidence="2">The sequence shown here is derived from an EMBL/GenBank/DDBJ whole genome shotgun (WGS) entry which is preliminary data.</text>
</comment>
<evidence type="ECO:0000313" key="3">
    <source>
        <dbReference type="Proteomes" id="UP001345219"/>
    </source>
</evidence>
<dbReference type="AlphaFoldDB" id="A0AAN7LAD9"/>
<dbReference type="EMBL" id="JAXIOK010000001">
    <property type="protein sequence ID" value="KAK4780954.1"/>
    <property type="molecule type" value="Genomic_DNA"/>
</dbReference>
<organism evidence="2 3">
    <name type="scientific">Trapa incisa</name>
    <dbReference type="NCBI Taxonomy" id="236973"/>
    <lineage>
        <taxon>Eukaryota</taxon>
        <taxon>Viridiplantae</taxon>
        <taxon>Streptophyta</taxon>
        <taxon>Embryophyta</taxon>
        <taxon>Tracheophyta</taxon>
        <taxon>Spermatophyta</taxon>
        <taxon>Magnoliopsida</taxon>
        <taxon>eudicotyledons</taxon>
        <taxon>Gunneridae</taxon>
        <taxon>Pentapetalae</taxon>
        <taxon>rosids</taxon>
        <taxon>malvids</taxon>
        <taxon>Myrtales</taxon>
        <taxon>Lythraceae</taxon>
        <taxon>Trapa</taxon>
    </lineage>
</organism>
<feature type="compositionally biased region" description="Low complexity" evidence="1">
    <location>
        <begin position="88"/>
        <end position="101"/>
    </location>
</feature>
<name>A0AAN7LAD9_9MYRT</name>
<reference evidence="2 3" key="1">
    <citation type="journal article" date="2023" name="Hortic Res">
        <title>Pangenome of water caltrop reveals structural variations and asymmetric subgenome divergence after allopolyploidization.</title>
        <authorList>
            <person name="Zhang X."/>
            <person name="Chen Y."/>
            <person name="Wang L."/>
            <person name="Yuan Y."/>
            <person name="Fang M."/>
            <person name="Shi L."/>
            <person name="Lu R."/>
            <person name="Comes H.P."/>
            <person name="Ma Y."/>
            <person name="Chen Y."/>
            <person name="Huang G."/>
            <person name="Zhou Y."/>
            <person name="Zheng Z."/>
            <person name="Qiu Y."/>
        </authorList>
    </citation>
    <scope>NUCLEOTIDE SEQUENCE [LARGE SCALE GENOMIC DNA]</scope>
    <source>
        <tissue evidence="2">Roots</tissue>
    </source>
</reference>
<feature type="region of interest" description="Disordered" evidence="1">
    <location>
        <begin position="17"/>
        <end position="101"/>
    </location>
</feature>
<protein>
    <submittedName>
        <fullName evidence="2">Uncharacterized protein</fullName>
    </submittedName>
</protein>
<dbReference type="Proteomes" id="UP001345219">
    <property type="component" value="Chromosome 13"/>
</dbReference>
<feature type="compositionally biased region" description="Basic residues" evidence="1">
    <location>
        <begin position="66"/>
        <end position="77"/>
    </location>
</feature>
<feature type="compositionally biased region" description="Polar residues" evidence="1">
    <location>
        <begin position="40"/>
        <end position="51"/>
    </location>
</feature>
<dbReference type="PANTHER" id="PTHR37740">
    <property type="entry name" value="OS02G0193500 PROTEIN"/>
    <property type="match status" value="1"/>
</dbReference>
<accession>A0AAN7LAD9</accession>
<evidence type="ECO:0000256" key="1">
    <source>
        <dbReference type="SAM" id="MobiDB-lite"/>
    </source>
</evidence>
<sequence length="164" mass="18695">MRVNFLLCREKLERKGMEDPNMQYPEEILSAKPRKRTSKAKNSLVQLQGANQLGLHHEQEASSLKPKNKARPSKRNKKNELSPMQQQSERSNSDSLLDSSSGNEYRALRRKYLLLEEESCALGNELTEIEDEVRTLEDEKSALLDQLVVLEGLIDPSEMQSLGL</sequence>
<evidence type="ECO:0000313" key="2">
    <source>
        <dbReference type="EMBL" id="KAK4780954.1"/>
    </source>
</evidence>
<gene>
    <name evidence="2" type="ORF">SAY87_017060</name>
</gene>
<keyword evidence="3" id="KW-1185">Reference proteome</keyword>
<proteinExistence type="predicted"/>
<dbReference type="PANTHER" id="PTHR37740:SF1">
    <property type="entry name" value="OS02G0193500 PROTEIN"/>
    <property type="match status" value="1"/>
</dbReference>